<evidence type="ECO:0000256" key="2">
    <source>
        <dbReference type="ARBA" id="ARBA00006555"/>
    </source>
</evidence>
<evidence type="ECO:0000256" key="10">
    <source>
        <dbReference type="SAM" id="MobiDB-lite"/>
    </source>
</evidence>
<feature type="region of interest" description="Disordered" evidence="10">
    <location>
        <begin position="59"/>
        <end position="175"/>
    </location>
</feature>
<name>A0ABW3PAU6_9PROT</name>
<protein>
    <submittedName>
        <fullName evidence="13">TonB family protein</fullName>
    </submittedName>
</protein>
<dbReference type="NCBIfam" id="TIGR01352">
    <property type="entry name" value="tonB_Cterm"/>
    <property type="match status" value="1"/>
</dbReference>
<dbReference type="SUPFAM" id="SSF74653">
    <property type="entry name" value="TolA/TonB C-terminal domain"/>
    <property type="match status" value="1"/>
</dbReference>
<dbReference type="InterPro" id="IPR006260">
    <property type="entry name" value="TonB/TolA_C"/>
</dbReference>
<dbReference type="InterPro" id="IPR037682">
    <property type="entry name" value="TonB_C"/>
</dbReference>
<sequence length="267" mass="29114">MTSLVFMDDDSHAKVWRAVIVSLAIHALVVAIYPHLNKIQLPEIPERLEIEFFSIKARAPSPSQPVTPQVETITPPEPQVTPKPPTPVPAQTPKQVLAAPANSDSEYKVPEQVTQTKTEPTPPAPAPAAAATSATSHAESRPTEEAATKEARPAPPSTPVTTESDELTAGDTDAWGDYGEQLRSLVNKSKQYPTIAIRRHLEGDVTIVAQFTKGELTQVSLAETSKHVPLDEEAMRMVKKAIQQLGVKESLRKKTFRITIPVSFKLE</sequence>
<keyword evidence="8 11" id="KW-1133">Transmembrane helix</keyword>
<feature type="compositionally biased region" description="Low complexity" evidence="10">
    <location>
        <begin position="127"/>
        <end position="136"/>
    </location>
</feature>
<comment type="caution">
    <text evidence="13">The sequence shown here is derived from an EMBL/GenBank/DDBJ whole genome shotgun (WGS) entry which is preliminary data.</text>
</comment>
<accession>A0ABW3PAU6</accession>
<dbReference type="PANTHER" id="PTHR33446:SF2">
    <property type="entry name" value="PROTEIN TONB"/>
    <property type="match status" value="1"/>
</dbReference>
<evidence type="ECO:0000313" key="13">
    <source>
        <dbReference type="EMBL" id="MFD1122067.1"/>
    </source>
</evidence>
<keyword evidence="3" id="KW-0813">Transport</keyword>
<evidence type="ECO:0000256" key="3">
    <source>
        <dbReference type="ARBA" id="ARBA00022448"/>
    </source>
</evidence>
<keyword evidence="7" id="KW-0653">Protein transport</keyword>
<evidence type="ECO:0000256" key="9">
    <source>
        <dbReference type="ARBA" id="ARBA00023136"/>
    </source>
</evidence>
<evidence type="ECO:0000256" key="11">
    <source>
        <dbReference type="SAM" id="Phobius"/>
    </source>
</evidence>
<feature type="transmembrane region" description="Helical" evidence="11">
    <location>
        <begin position="15"/>
        <end position="33"/>
    </location>
</feature>
<keyword evidence="14" id="KW-1185">Reference proteome</keyword>
<dbReference type="EMBL" id="JBHTLN010000001">
    <property type="protein sequence ID" value="MFD1122067.1"/>
    <property type="molecule type" value="Genomic_DNA"/>
</dbReference>
<dbReference type="Pfam" id="PF03544">
    <property type="entry name" value="TonB_C"/>
    <property type="match status" value="1"/>
</dbReference>
<evidence type="ECO:0000256" key="8">
    <source>
        <dbReference type="ARBA" id="ARBA00022989"/>
    </source>
</evidence>
<keyword evidence="9 11" id="KW-0472">Membrane</keyword>
<keyword evidence="5" id="KW-0997">Cell inner membrane</keyword>
<evidence type="ECO:0000259" key="12">
    <source>
        <dbReference type="PROSITE" id="PS52015"/>
    </source>
</evidence>
<evidence type="ECO:0000256" key="4">
    <source>
        <dbReference type="ARBA" id="ARBA00022475"/>
    </source>
</evidence>
<dbReference type="Proteomes" id="UP001597206">
    <property type="component" value="Unassembled WGS sequence"/>
</dbReference>
<dbReference type="PROSITE" id="PS52015">
    <property type="entry name" value="TONB_CTD"/>
    <property type="match status" value="1"/>
</dbReference>
<gene>
    <name evidence="13" type="ORF">ACFQ2T_06100</name>
</gene>
<keyword evidence="4" id="KW-1003">Cell membrane</keyword>
<evidence type="ECO:0000256" key="7">
    <source>
        <dbReference type="ARBA" id="ARBA00022927"/>
    </source>
</evidence>
<evidence type="ECO:0000256" key="1">
    <source>
        <dbReference type="ARBA" id="ARBA00004383"/>
    </source>
</evidence>
<evidence type="ECO:0000256" key="5">
    <source>
        <dbReference type="ARBA" id="ARBA00022519"/>
    </source>
</evidence>
<proteinExistence type="inferred from homology"/>
<feature type="domain" description="TonB C-terminal" evidence="12">
    <location>
        <begin position="177"/>
        <end position="267"/>
    </location>
</feature>
<dbReference type="RefSeq" id="WP_379031896.1">
    <property type="nucleotide sequence ID" value="NZ_JBHTLN010000001.1"/>
</dbReference>
<dbReference type="InterPro" id="IPR051045">
    <property type="entry name" value="TonB-dependent_transducer"/>
</dbReference>
<comment type="subcellular location">
    <subcellularLocation>
        <location evidence="1">Cell inner membrane</location>
        <topology evidence="1">Single-pass membrane protein</topology>
        <orientation evidence="1">Periplasmic side</orientation>
    </subcellularLocation>
</comment>
<feature type="compositionally biased region" description="Pro residues" evidence="10">
    <location>
        <begin position="75"/>
        <end position="90"/>
    </location>
</feature>
<organism evidence="13 14">
    <name type="scientific">Methylophilus flavus</name>
    <dbReference type="NCBI Taxonomy" id="640084"/>
    <lineage>
        <taxon>Bacteria</taxon>
        <taxon>Pseudomonadati</taxon>
        <taxon>Pseudomonadota</taxon>
        <taxon>Betaproteobacteria</taxon>
        <taxon>Nitrosomonadales</taxon>
        <taxon>Methylophilaceae</taxon>
        <taxon>Methylophilus</taxon>
    </lineage>
</organism>
<dbReference type="Gene3D" id="3.30.1150.10">
    <property type="match status" value="1"/>
</dbReference>
<comment type="similarity">
    <text evidence="2">Belongs to the TonB family.</text>
</comment>
<keyword evidence="6 11" id="KW-0812">Transmembrane</keyword>
<evidence type="ECO:0000313" key="14">
    <source>
        <dbReference type="Proteomes" id="UP001597206"/>
    </source>
</evidence>
<dbReference type="PANTHER" id="PTHR33446">
    <property type="entry name" value="PROTEIN TONB-RELATED"/>
    <property type="match status" value="1"/>
</dbReference>
<reference evidence="14" key="1">
    <citation type="journal article" date="2019" name="Int. J. Syst. Evol. Microbiol.">
        <title>The Global Catalogue of Microorganisms (GCM) 10K type strain sequencing project: providing services to taxonomists for standard genome sequencing and annotation.</title>
        <authorList>
            <consortium name="The Broad Institute Genomics Platform"/>
            <consortium name="The Broad Institute Genome Sequencing Center for Infectious Disease"/>
            <person name="Wu L."/>
            <person name="Ma J."/>
        </authorList>
    </citation>
    <scope>NUCLEOTIDE SEQUENCE [LARGE SCALE GENOMIC DNA]</scope>
    <source>
        <strain evidence="14">CCUG 58411</strain>
    </source>
</reference>
<feature type="compositionally biased region" description="Basic and acidic residues" evidence="10">
    <location>
        <begin position="138"/>
        <end position="152"/>
    </location>
</feature>
<evidence type="ECO:0000256" key="6">
    <source>
        <dbReference type="ARBA" id="ARBA00022692"/>
    </source>
</evidence>